<dbReference type="Proteomes" id="UP000324800">
    <property type="component" value="Unassembled WGS sequence"/>
</dbReference>
<proteinExistence type="predicted"/>
<gene>
    <name evidence="1" type="ORF">EZS28_036336</name>
</gene>
<comment type="caution">
    <text evidence="1">The sequence shown here is derived from an EMBL/GenBank/DDBJ whole genome shotgun (WGS) entry which is preliminary data.</text>
</comment>
<accession>A0A5J4UEU4</accession>
<evidence type="ECO:0000313" key="2">
    <source>
        <dbReference type="Proteomes" id="UP000324800"/>
    </source>
</evidence>
<evidence type="ECO:0000313" key="1">
    <source>
        <dbReference type="EMBL" id="KAA6368135.1"/>
    </source>
</evidence>
<dbReference type="EMBL" id="SNRW01017650">
    <property type="protein sequence ID" value="KAA6368135.1"/>
    <property type="molecule type" value="Genomic_DNA"/>
</dbReference>
<protein>
    <submittedName>
        <fullName evidence="1">Uncharacterized protein</fullName>
    </submittedName>
</protein>
<sequence>QHDRKELAKSGIILETMYVYECPKDAYLNSTHWETAACRHRGAGIGFAYVDGIIGDQVSL</sequence>
<dbReference type="AlphaFoldDB" id="A0A5J4UEU4"/>
<reference evidence="1 2" key="1">
    <citation type="submission" date="2019-03" db="EMBL/GenBank/DDBJ databases">
        <title>Single cell metagenomics reveals metabolic interactions within the superorganism composed of flagellate Streblomastix strix and complex community of Bacteroidetes bacteria on its surface.</title>
        <authorList>
            <person name="Treitli S.C."/>
            <person name="Kolisko M."/>
            <person name="Husnik F."/>
            <person name="Keeling P."/>
            <person name="Hampl V."/>
        </authorList>
    </citation>
    <scope>NUCLEOTIDE SEQUENCE [LARGE SCALE GENOMIC DNA]</scope>
    <source>
        <strain evidence="1">ST1C</strain>
    </source>
</reference>
<organism evidence="1 2">
    <name type="scientific">Streblomastix strix</name>
    <dbReference type="NCBI Taxonomy" id="222440"/>
    <lineage>
        <taxon>Eukaryota</taxon>
        <taxon>Metamonada</taxon>
        <taxon>Preaxostyla</taxon>
        <taxon>Oxymonadida</taxon>
        <taxon>Streblomastigidae</taxon>
        <taxon>Streblomastix</taxon>
    </lineage>
</organism>
<name>A0A5J4UEU4_9EUKA</name>
<feature type="non-terminal residue" evidence="1">
    <location>
        <position position="1"/>
    </location>
</feature>